<dbReference type="RefSeq" id="WP_076480498.1">
    <property type="nucleotide sequence ID" value="NZ_FTNT01000008.1"/>
</dbReference>
<dbReference type="Proteomes" id="UP000186218">
    <property type="component" value="Unassembled WGS sequence"/>
</dbReference>
<accession>A0A1N7GH99</accession>
<organism evidence="1 2">
    <name type="scientific">Williamsia sterculiae</name>
    <dbReference type="NCBI Taxonomy" id="1344003"/>
    <lineage>
        <taxon>Bacteria</taxon>
        <taxon>Bacillati</taxon>
        <taxon>Actinomycetota</taxon>
        <taxon>Actinomycetes</taxon>
        <taxon>Mycobacteriales</taxon>
        <taxon>Nocardiaceae</taxon>
        <taxon>Williamsia</taxon>
    </lineage>
</organism>
<dbReference type="EMBL" id="FTNT01000008">
    <property type="protein sequence ID" value="SIS11899.1"/>
    <property type="molecule type" value="Genomic_DNA"/>
</dbReference>
<reference evidence="1 2" key="1">
    <citation type="submission" date="2017-01" db="EMBL/GenBank/DDBJ databases">
        <authorList>
            <person name="Mah S.A."/>
            <person name="Swanson W.J."/>
            <person name="Moy G.W."/>
            <person name="Vacquier V.D."/>
        </authorList>
    </citation>
    <scope>NUCLEOTIDE SEQUENCE [LARGE SCALE GENOMIC DNA]</scope>
    <source>
        <strain evidence="1 2">CPCC 203464</strain>
    </source>
</reference>
<dbReference type="AlphaFoldDB" id="A0A1N7GH99"/>
<keyword evidence="2" id="KW-1185">Reference proteome</keyword>
<proteinExistence type="predicted"/>
<gene>
    <name evidence="1" type="ORF">SAMN05445060_2779</name>
</gene>
<evidence type="ECO:0000313" key="1">
    <source>
        <dbReference type="EMBL" id="SIS11899.1"/>
    </source>
</evidence>
<sequence>MKHALYLEITPESKIGIAHLWKEAMVGILEELYTSYGIGTAEGDAPSSQNERTWSSFPALAPPGSGELLMTVQEHEPPYWVMFNLRDGLLTEASFPLVLERVAERLYMEYRVQYEQRPNDVDDLPIRPFEL</sequence>
<protein>
    <submittedName>
        <fullName evidence="1">Uncharacterized protein</fullName>
    </submittedName>
</protein>
<evidence type="ECO:0000313" key="2">
    <source>
        <dbReference type="Proteomes" id="UP000186218"/>
    </source>
</evidence>
<name>A0A1N7GH99_9NOCA</name>
<dbReference type="STRING" id="1344003.SAMN05445060_2779"/>